<dbReference type="RefSeq" id="WP_251589408.1">
    <property type="nucleotide sequence ID" value="NZ_JAMLJI010000001.1"/>
</dbReference>
<dbReference type="Pfam" id="PF00128">
    <property type="entry name" value="Alpha-amylase"/>
    <property type="match status" value="1"/>
</dbReference>
<sequence>MSAQAWWRDAVIYQIYPRSFKDNNGDGIGDLPGVTSKLDYLAELGVDALWLSPFYRSPQADAGYDVADYRDVDPLFGTLADFDAMLEGAHARGLKIIVDLVPNHTSDEHVWFKAALNADPESPERDRYMFRTGKGEHAERPPNNWQSVFGGPAWTRVEGEDQWYLHLFDSKQPDLNWENPEVRAEFEDVLRFWLDRGVDGFRVDVAHGMIKAEGLPDFGQSQCMIEGGNVGPMWDQDGVHEIYRAWRRVLDEYDGDRMMVAEAWVQPQERLARYVRPDEMQQAFNFDYLLARWNADALKSVIDTSIMHSDSVGAVPTWVMSNHDGVRHSSRLGLSDPGRRPNGLTAHDEQPDEALGLRRARALIMLTLALPGSAYVYQGEELGLPDHTTMDAKYRQDPTFHRTNGEETGRDGCRVPLPWNASQPAFGFGGEQTWLPQPENYARYAVDAQLDQSDSTLALYRTLLAQRAEHALGRGRIVWNETGRSDVLSLTNGAITVVLNLSDRDVERPEGDVIVESIPGIGNGQVVPANSAVWLGC</sequence>
<dbReference type="PANTHER" id="PTHR10357">
    <property type="entry name" value="ALPHA-AMYLASE FAMILY MEMBER"/>
    <property type="match status" value="1"/>
</dbReference>
<keyword evidence="5" id="KW-1185">Reference proteome</keyword>
<protein>
    <submittedName>
        <fullName evidence="4">Alpha-amylase family glycosyl hydrolase</fullName>
    </submittedName>
</protein>
<evidence type="ECO:0000313" key="4">
    <source>
        <dbReference type="EMBL" id="MDR5895629.1"/>
    </source>
</evidence>
<gene>
    <name evidence="4" type="ORF">QC825_06035</name>
</gene>
<organism evidence="4 5">
    <name type="scientific">Larsenimonas suaedae</name>
    <dbReference type="NCBI Taxonomy" id="1851019"/>
    <lineage>
        <taxon>Bacteria</taxon>
        <taxon>Pseudomonadati</taxon>
        <taxon>Pseudomonadota</taxon>
        <taxon>Gammaproteobacteria</taxon>
        <taxon>Oceanospirillales</taxon>
        <taxon>Halomonadaceae</taxon>
        <taxon>Larsenimonas</taxon>
    </lineage>
</organism>
<dbReference type="Gene3D" id="3.20.20.80">
    <property type="entry name" value="Glycosidases"/>
    <property type="match status" value="1"/>
</dbReference>
<dbReference type="Proteomes" id="UP001269375">
    <property type="component" value="Unassembled WGS sequence"/>
</dbReference>
<reference evidence="4 5" key="1">
    <citation type="submission" date="2023-04" db="EMBL/GenBank/DDBJ databases">
        <title>A long-awaited taxogenomic arrangement of the family Halomonadaceae.</title>
        <authorList>
            <person name="De La Haba R."/>
            <person name="Chuvochina M."/>
            <person name="Wittouck S."/>
            <person name="Arahal D.R."/>
            <person name="Sanchez-Porro C."/>
            <person name="Hugenholtz P."/>
            <person name="Ventosa A."/>
        </authorList>
    </citation>
    <scope>NUCLEOTIDE SEQUENCE [LARGE SCALE GENOMIC DNA]</scope>
    <source>
        <strain evidence="4 5">DSM 22428</strain>
    </source>
</reference>
<evidence type="ECO:0000313" key="5">
    <source>
        <dbReference type="Proteomes" id="UP001269375"/>
    </source>
</evidence>
<comment type="similarity">
    <text evidence="1">Belongs to the glycosyl hydrolase 13 family.</text>
</comment>
<dbReference type="Gene3D" id="3.90.400.10">
    <property type="entry name" value="Oligo-1,6-glucosidase, Domain 2"/>
    <property type="match status" value="1"/>
</dbReference>
<dbReference type="CDD" id="cd11332">
    <property type="entry name" value="AmyAc_OligoGlu_TS"/>
    <property type="match status" value="1"/>
</dbReference>
<comment type="caution">
    <text evidence="4">The sequence shown here is derived from an EMBL/GenBank/DDBJ whole genome shotgun (WGS) entry which is preliminary data.</text>
</comment>
<dbReference type="SMART" id="SM00642">
    <property type="entry name" value="Aamy"/>
    <property type="match status" value="1"/>
</dbReference>
<dbReference type="InterPro" id="IPR017853">
    <property type="entry name" value="GH"/>
</dbReference>
<name>A0ABU1GUG5_9GAMM</name>
<dbReference type="GO" id="GO:0016787">
    <property type="term" value="F:hydrolase activity"/>
    <property type="evidence" value="ECO:0007669"/>
    <property type="project" value="UniProtKB-KW"/>
</dbReference>
<dbReference type="EMBL" id="JARWAO010000003">
    <property type="protein sequence ID" value="MDR5895629.1"/>
    <property type="molecule type" value="Genomic_DNA"/>
</dbReference>
<proteinExistence type="inferred from homology"/>
<evidence type="ECO:0000256" key="2">
    <source>
        <dbReference type="SAM" id="MobiDB-lite"/>
    </source>
</evidence>
<dbReference type="InterPro" id="IPR006047">
    <property type="entry name" value="GH13_cat_dom"/>
</dbReference>
<keyword evidence="4" id="KW-0378">Hydrolase</keyword>
<feature type="domain" description="Glycosyl hydrolase family 13 catalytic" evidence="3">
    <location>
        <begin position="14"/>
        <end position="414"/>
    </location>
</feature>
<dbReference type="InterPro" id="IPR045857">
    <property type="entry name" value="O16G_dom_2"/>
</dbReference>
<dbReference type="PANTHER" id="PTHR10357:SF179">
    <property type="entry name" value="NEUTRAL AND BASIC AMINO ACID TRANSPORT PROTEIN RBAT"/>
    <property type="match status" value="1"/>
</dbReference>
<evidence type="ECO:0000259" key="3">
    <source>
        <dbReference type="SMART" id="SM00642"/>
    </source>
</evidence>
<feature type="region of interest" description="Disordered" evidence="2">
    <location>
        <begin position="326"/>
        <end position="352"/>
    </location>
</feature>
<evidence type="ECO:0000256" key="1">
    <source>
        <dbReference type="ARBA" id="ARBA00008061"/>
    </source>
</evidence>
<dbReference type="SUPFAM" id="SSF51445">
    <property type="entry name" value="(Trans)glycosidases"/>
    <property type="match status" value="1"/>
</dbReference>
<accession>A0ABU1GUG5</accession>